<dbReference type="InterPro" id="IPR010998">
    <property type="entry name" value="Integrase_recombinase_N"/>
</dbReference>
<evidence type="ECO:0008006" key="6">
    <source>
        <dbReference type="Google" id="ProtNLM"/>
    </source>
</evidence>
<evidence type="ECO:0000256" key="3">
    <source>
        <dbReference type="SAM" id="MobiDB-lite"/>
    </source>
</evidence>
<sequence length="255" mass="28155">MTSSALLSPASKRRSARQPKPHCSTTKEAYARDVRRFTETYGFSVPCTADELIAFIRILVKRVAPATAYRRCMAIQAAHLELGVASPTEDPRVREALRWLAARQLPQNLLDGKHKTTKAGAPKKCAPRQAKPITRSMLLRIFDAMGTGRRSIDLRDKALMLLGFAGLKRGEMLALDIEHCRFTEDALLLRVTAVTGDKGADESVVSKGRIKALPRTRGPMCAALAVEAWLDCWRRSKFDPPCRLNFDPGLGADIG</sequence>
<dbReference type="Proteomes" id="UP001462640">
    <property type="component" value="Unassembled WGS sequence"/>
</dbReference>
<gene>
    <name evidence="4" type="ORF">ABDJ40_24265</name>
</gene>
<reference evidence="4 5" key="1">
    <citation type="submission" date="2024-05" db="EMBL/GenBank/DDBJ databases">
        <title>Roseateles sp. 2.12 16S ribosomal RNA gene Genome sequencing and assembly.</title>
        <authorList>
            <person name="Woo H."/>
        </authorList>
    </citation>
    <scope>NUCLEOTIDE SEQUENCE [LARGE SCALE GENOMIC DNA]</scope>
    <source>
        <strain evidence="4 5">2.12</strain>
    </source>
</reference>
<dbReference type="Gene3D" id="1.10.443.10">
    <property type="entry name" value="Intergrase catalytic core"/>
    <property type="match status" value="1"/>
</dbReference>
<dbReference type="RefSeq" id="WP_347613647.1">
    <property type="nucleotide sequence ID" value="NZ_JBDPZC010000023.1"/>
</dbReference>
<accession>A0ABV0GLF5</accession>
<evidence type="ECO:0000256" key="2">
    <source>
        <dbReference type="ARBA" id="ARBA00023172"/>
    </source>
</evidence>
<dbReference type="InterPro" id="IPR013762">
    <property type="entry name" value="Integrase-like_cat_sf"/>
</dbReference>
<dbReference type="SUPFAM" id="SSF47823">
    <property type="entry name" value="lambda integrase-like, N-terminal domain"/>
    <property type="match status" value="1"/>
</dbReference>
<dbReference type="InterPro" id="IPR011010">
    <property type="entry name" value="DNA_brk_join_enz"/>
</dbReference>
<protein>
    <recommendedName>
        <fullName evidence="6">Tyr recombinase domain-containing protein</fullName>
    </recommendedName>
</protein>
<feature type="region of interest" description="Disordered" evidence="3">
    <location>
        <begin position="1"/>
        <end position="25"/>
    </location>
</feature>
<evidence type="ECO:0000313" key="5">
    <source>
        <dbReference type="Proteomes" id="UP001462640"/>
    </source>
</evidence>
<feature type="compositionally biased region" description="Basic residues" evidence="3">
    <location>
        <begin position="11"/>
        <end position="20"/>
    </location>
</feature>
<keyword evidence="2" id="KW-0233">DNA recombination</keyword>
<evidence type="ECO:0000256" key="1">
    <source>
        <dbReference type="ARBA" id="ARBA00023125"/>
    </source>
</evidence>
<keyword evidence="5" id="KW-1185">Reference proteome</keyword>
<dbReference type="Gene3D" id="1.10.150.130">
    <property type="match status" value="1"/>
</dbReference>
<organism evidence="4 5">
    <name type="scientific">Roseateles flavus</name>
    <dbReference type="NCBI Taxonomy" id="3149041"/>
    <lineage>
        <taxon>Bacteria</taxon>
        <taxon>Pseudomonadati</taxon>
        <taxon>Pseudomonadota</taxon>
        <taxon>Betaproteobacteria</taxon>
        <taxon>Burkholderiales</taxon>
        <taxon>Sphaerotilaceae</taxon>
        <taxon>Roseateles</taxon>
    </lineage>
</organism>
<dbReference type="SUPFAM" id="SSF56349">
    <property type="entry name" value="DNA breaking-rejoining enzymes"/>
    <property type="match status" value="1"/>
</dbReference>
<dbReference type="EMBL" id="JBDPZC010000023">
    <property type="protein sequence ID" value="MEO3715901.1"/>
    <property type="molecule type" value="Genomic_DNA"/>
</dbReference>
<evidence type="ECO:0000313" key="4">
    <source>
        <dbReference type="EMBL" id="MEO3715901.1"/>
    </source>
</evidence>
<proteinExistence type="predicted"/>
<keyword evidence="1" id="KW-0238">DNA-binding</keyword>
<name>A0ABV0GLF5_9BURK</name>
<comment type="caution">
    <text evidence="4">The sequence shown here is derived from an EMBL/GenBank/DDBJ whole genome shotgun (WGS) entry which is preliminary data.</text>
</comment>